<sequence>MLHPLPVMLQVQPSKGEHSEDNANQGPKLSQNHGHLQNLSEGSTPDQGSAEVSTSIHDEQPSPMASTNDQFLSTENDLNQGEHAPELTTEVSNDHLPRMIKWTRSHSQSQIIGDASDKVEAMQDELLQFERNEVWTLVPLPKGKTAIGTKWVFRNKKDEHGVVIRNKARLVAKGYCQEEGIDYEETFAPVARLEAIRIFLAFAAHRGFKVYQMDVKSAFLNGQIQEEVYVQQPPGFENSKYPNHVYFLDKSLYGLKQAPRAWYDRLSNFLLANGFERDDIIFGSTNDLYCKKFESLMKSEFEMSMMGELTFFLGLQVKQTTEGILINQSKYVSNILEKYKLSDSSPMKTPMVTGSKLYADPEGKSVECKLYRGMIGSLLYLTASRPDIMFATCLCARVQSNPKESHLHAVKRIFRYLKGTKNLGLWYPENSGFDLMAYTNSDYGGCKLDRKSTSGSCQFLGGKLVSWTSKKQNCVSTSTAEAEYVAAASCCSQVMWMRTQLRDYGFDIEKIPILCDSKSAIAISANPVQHSKTKHIDIRYHFLKHHVEHGTIEMYFVPTDYQLADLFTKALDEKRFTFLVGKVGMLNMS</sequence>
<organism evidence="1 2">
    <name type="scientific">Arctium lappa</name>
    <name type="common">Greater burdock</name>
    <name type="synonym">Lappa major</name>
    <dbReference type="NCBI Taxonomy" id="4217"/>
    <lineage>
        <taxon>Eukaryota</taxon>
        <taxon>Viridiplantae</taxon>
        <taxon>Streptophyta</taxon>
        <taxon>Embryophyta</taxon>
        <taxon>Tracheophyta</taxon>
        <taxon>Spermatophyta</taxon>
        <taxon>Magnoliopsida</taxon>
        <taxon>eudicotyledons</taxon>
        <taxon>Gunneridae</taxon>
        <taxon>Pentapetalae</taxon>
        <taxon>asterids</taxon>
        <taxon>campanulids</taxon>
        <taxon>Asterales</taxon>
        <taxon>Asteraceae</taxon>
        <taxon>Carduoideae</taxon>
        <taxon>Cardueae</taxon>
        <taxon>Arctiinae</taxon>
        <taxon>Arctium</taxon>
    </lineage>
</organism>
<reference evidence="1 2" key="2">
    <citation type="journal article" date="2022" name="Mol. Ecol. Resour.">
        <title>The genomes of chicory, endive, great burdock and yacon provide insights into Asteraceae paleo-polyploidization history and plant inulin production.</title>
        <authorList>
            <person name="Fan W."/>
            <person name="Wang S."/>
            <person name="Wang H."/>
            <person name="Wang A."/>
            <person name="Jiang F."/>
            <person name="Liu H."/>
            <person name="Zhao H."/>
            <person name="Xu D."/>
            <person name="Zhang Y."/>
        </authorList>
    </citation>
    <scope>NUCLEOTIDE SEQUENCE [LARGE SCALE GENOMIC DNA]</scope>
    <source>
        <strain evidence="2">cv. Niubang</strain>
    </source>
</reference>
<keyword evidence="2" id="KW-1185">Reference proteome</keyword>
<comment type="caution">
    <text evidence="1">The sequence shown here is derived from an EMBL/GenBank/DDBJ whole genome shotgun (WGS) entry which is preliminary data.</text>
</comment>
<accession>A0ACB8ZJQ3</accession>
<name>A0ACB8ZJQ3_ARCLA</name>
<gene>
    <name evidence="1" type="ORF">L6452_31062</name>
</gene>
<proteinExistence type="predicted"/>
<reference evidence="2" key="1">
    <citation type="journal article" date="2022" name="Mol. Ecol. Resour.">
        <title>The genomes of chicory, endive, great burdock and yacon provide insights into Asteraceae palaeo-polyploidization history and plant inulin production.</title>
        <authorList>
            <person name="Fan W."/>
            <person name="Wang S."/>
            <person name="Wang H."/>
            <person name="Wang A."/>
            <person name="Jiang F."/>
            <person name="Liu H."/>
            <person name="Zhao H."/>
            <person name="Xu D."/>
            <person name="Zhang Y."/>
        </authorList>
    </citation>
    <scope>NUCLEOTIDE SEQUENCE [LARGE SCALE GENOMIC DNA]</scope>
    <source>
        <strain evidence="2">cv. Niubang</strain>
    </source>
</reference>
<protein>
    <submittedName>
        <fullName evidence="1">Uncharacterized protein</fullName>
    </submittedName>
</protein>
<evidence type="ECO:0000313" key="1">
    <source>
        <dbReference type="EMBL" id="KAI3697956.1"/>
    </source>
</evidence>
<dbReference type="Proteomes" id="UP001055879">
    <property type="component" value="Linkage Group LG10"/>
</dbReference>
<dbReference type="EMBL" id="CM042056">
    <property type="protein sequence ID" value="KAI3697956.1"/>
    <property type="molecule type" value="Genomic_DNA"/>
</dbReference>
<evidence type="ECO:0000313" key="2">
    <source>
        <dbReference type="Proteomes" id="UP001055879"/>
    </source>
</evidence>